<evidence type="ECO:0000259" key="1">
    <source>
        <dbReference type="Pfam" id="PF07238"/>
    </source>
</evidence>
<gene>
    <name evidence="2" type="ORF">VZ94_20320</name>
</gene>
<dbReference type="EMBL" id="LAJX01000291">
    <property type="protein sequence ID" value="KJV05135.1"/>
    <property type="molecule type" value="Genomic_DNA"/>
</dbReference>
<dbReference type="SUPFAM" id="SSF141371">
    <property type="entry name" value="PilZ domain-like"/>
    <property type="match status" value="1"/>
</dbReference>
<dbReference type="AlphaFoldDB" id="A0A0F3IEB4"/>
<reference evidence="2 3" key="2">
    <citation type="journal article" date="2016" name="Microb. Ecol.">
        <title>Genome Characteristics of a Novel Type I Methanotroph (Sn10-6) Isolated from a Flooded Indian Rice Field.</title>
        <authorList>
            <person name="Rahalkar M.C."/>
            <person name="Pandit P.S."/>
            <person name="Dhakephalkar P.K."/>
            <person name="Pore S."/>
            <person name="Arora P."/>
            <person name="Kapse N."/>
        </authorList>
    </citation>
    <scope>NUCLEOTIDE SEQUENCE [LARGE SCALE GENOMIC DNA]</scope>
    <source>
        <strain evidence="2 3">Sn10-6</strain>
    </source>
</reference>
<evidence type="ECO:0000313" key="3">
    <source>
        <dbReference type="Proteomes" id="UP000033684"/>
    </source>
</evidence>
<dbReference type="RefSeq" id="WP_045780630.1">
    <property type="nucleotide sequence ID" value="NZ_LAJX01000291.1"/>
</dbReference>
<keyword evidence="3" id="KW-1185">Reference proteome</keyword>
<reference evidence="3" key="1">
    <citation type="submission" date="2015-03" db="EMBL/GenBank/DDBJ databases">
        <title>Draft genome sequence of a novel methanotroph (Sn10-6) isolated from flooded ricefield rhizosphere in India.</title>
        <authorList>
            <person name="Pandit P.S."/>
            <person name="Pore S.D."/>
            <person name="Arora P."/>
            <person name="Kapse N.G."/>
            <person name="Dhakephalkar P.K."/>
            <person name="Rahalkar M.C."/>
        </authorList>
    </citation>
    <scope>NUCLEOTIDE SEQUENCE [LARGE SCALE GENOMIC DNA]</scope>
    <source>
        <strain evidence="3">Sn10-6</strain>
    </source>
</reference>
<dbReference type="InterPro" id="IPR009875">
    <property type="entry name" value="PilZ_domain"/>
</dbReference>
<dbReference type="GO" id="GO:0035438">
    <property type="term" value="F:cyclic-di-GMP binding"/>
    <property type="evidence" value="ECO:0007669"/>
    <property type="project" value="InterPro"/>
</dbReference>
<sequence length="104" mass="11508">MTDSENIIDKRQHPRVAVETDYRLFLNGAQYVGKTSNISAYGAFLVVPEPGIPPSLVSQFGDLHVLIEGKWSHYRCEIVYVGKDSETALPGAGVQNIFAKRLES</sequence>
<evidence type="ECO:0000313" key="2">
    <source>
        <dbReference type="EMBL" id="KJV05135.1"/>
    </source>
</evidence>
<dbReference type="Proteomes" id="UP000033684">
    <property type="component" value="Unassembled WGS sequence"/>
</dbReference>
<comment type="caution">
    <text evidence="2">The sequence shown here is derived from an EMBL/GenBank/DDBJ whole genome shotgun (WGS) entry which is preliminary data.</text>
</comment>
<dbReference type="Pfam" id="PF07238">
    <property type="entry name" value="PilZ"/>
    <property type="match status" value="1"/>
</dbReference>
<name>A0A0F3IEB4_9GAMM</name>
<accession>A0A0F3IEB4</accession>
<proteinExistence type="predicted"/>
<organism evidence="2 3">
    <name type="scientific">Methylocucumis oryzae</name>
    <dbReference type="NCBI Taxonomy" id="1632867"/>
    <lineage>
        <taxon>Bacteria</taxon>
        <taxon>Pseudomonadati</taxon>
        <taxon>Pseudomonadota</taxon>
        <taxon>Gammaproteobacteria</taxon>
        <taxon>Methylococcales</taxon>
        <taxon>Methylococcaceae</taxon>
        <taxon>Methylocucumis</taxon>
    </lineage>
</organism>
<dbReference type="Gene3D" id="2.40.10.220">
    <property type="entry name" value="predicted glycosyltransferase like domains"/>
    <property type="match status" value="1"/>
</dbReference>
<protein>
    <recommendedName>
        <fullName evidence="1">PilZ domain-containing protein</fullName>
    </recommendedName>
</protein>
<dbReference type="OrthoDB" id="5577297at2"/>
<feature type="domain" description="PilZ" evidence="1">
    <location>
        <begin position="9"/>
        <end position="95"/>
    </location>
</feature>